<dbReference type="Pfam" id="PF14355">
    <property type="entry name" value="Abi_C"/>
    <property type="match status" value="1"/>
</dbReference>
<gene>
    <name evidence="2" type="ORF">SAMN05216167_11535</name>
</gene>
<dbReference type="Proteomes" id="UP000198598">
    <property type="component" value="Unassembled WGS sequence"/>
</dbReference>
<evidence type="ECO:0000259" key="1">
    <source>
        <dbReference type="Pfam" id="PF14355"/>
    </source>
</evidence>
<organism evidence="2 3">
    <name type="scientific">Spirosoma endophyticum</name>
    <dbReference type="NCBI Taxonomy" id="662367"/>
    <lineage>
        <taxon>Bacteria</taxon>
        <taxon>Pseudomonadati</taxon>
        <taxon>Bacteroidota</taxon>
        <taxon>Cytophagia</taxon>
        <taxon>Cytophagales</taxon>
        <taxon>Cytophagaceae</taxon>
        <taxon>Spirosoma</taxon>
    </lineage>
</organism>
<dbReference type="STRING" id="662367.SAMN05216167_11535"/>
<evidence type="ECO:0000313" key="3">
    <source>
        <dbReference type="Proteomes" id="UP000198598"/>
    </source>
</evidence>
<evidence type="ECO:0000313" key="2">
    <source>
        <dbReference type="EMBL" id="SFE52879.1"/>
    </source>
</evidence>
<name>A0A1I2B9Y3_9BACT</name>
<keyword evidence="3" id="KW-1185">Reference proteome</keyword>
<feature type="domain" description="Abortive infection protein-like C-terminal" evidence="1">
    <location>
        <begin position="184"/>
        <end position="260"/>
    </location>
</feature>
<reference evidence="2 3" key="1">
    <citation type="submission" date="2016-10" db="EMBL/GenBank/DDBJ databases">
        <authorList>
            <person name="de Groot N.N."/>
        </authorList>
    </citation>
    <scope>NUCLEOTIDE SEQUENCE [LARGE SCALE GENOMIC DNA]</scope>
    <source>
        <strain evidence="2 3">DSM 26130</strain>
    </source>
</reference>
<sequence length="271" mass="30512">MGFIALGSLLGLFDYVHNAMNSKELYDKVEYVQNMLISRATGGHAADSDYRNIRNELSTNQLINRFLPSYLNTNRSLGQFWQFIKNKFGSYEERRNFIWDSFKPVLELLERNSNALISPNDESVSSTLNDFNAEYVNLQWQKALQRRFDDPEAAITSSRTLIESVCKHILDKQSVEYDNEADLSKLYDKAAESLNLAPSQHTESIFKQILGGCKSVVIGLGSIRNKLSDSHGKGSIQAKPSARHAELAVNLAGSMASFLIQTYKAKADEKE</sequence>
<dbReference type="AlphaFoldDB" id="A0A1I2B9Y3"/>
<dbReference type="InterPro" id="IPR026001">
    <property type="entry name" value="Abi-like_C"/>
</dbReference>
<protein>
    <submittedName>
        <fullName evidence="2">Abortive infection C-terminus</fullName>
    </submittedName>
</protein>
<accession>A0A1I2B9Y3</accession>
<dbReference type="EMBL" id="FOLQ01000015">
    <property type="protein sequence ID" value="SFE52879.1"/>
    <property type="molecule type" value="Genomic_DNA"/>
</dbReference>
<proteinExistence type="predicted"/>